<dbReference type="Proteomes" id="UP000251431">
    <property type="component" value="Unassembled WGS sequence"/>
</dbReference>
<dbReference type="SMART" id="SM00347">
    <property type="entry name" value="HTH_MARR"/>
    <property type="match status" value="1"/>
</dbReference>
<dbReference type="PRINTS" id="PR00598">
    <property type="entry name" value="HTHMARR"/>
</dbReference>
<evidence type="ECO:0000256" key="3">
    <source>
        <dbReference type="ARBA" id="ARBA00023163"/>
    </source>
</evidence>
<evidence type="ECO:0000313" key="6">
    <source>
        <dbReference type="Proteomes" id="UP000251431"/>
    </source>
</evidence>
<dbReference type="InterPro" id="IPR036390">
    <property type="entry name" value="WH_DNA-bd_sf"/>
</dbReference>
<organism evidence="5 6">
    <name type="scientific">Lysinibacillus capsici</name>
    <dbReference type="NCBI Taxonomy" id="2115968"/>
    <lineage>
        <taxon>Bacteria</taxon>
        <taxon>Bacillati</taxon>
        <taxon>Bacillota</taxon>
        <taxon>Bacilli</taxon>
        <taxon>Bacillales</taxon>
        <taxon>Bacillaceae</taxon>
        <taxon>Lysinibacillus</taxon>
    </lineage>
</organism>
<dbReference type="GO" id="GO:0003700">
    <property type="term" value="F:DNA-binding transcription factor activity"/>
    <property type="evidence" value="ECO:0007669"/>
    <property type="project" value="InterPro"/>
</dbReference>
<dbReference type="SUPFAM" id="SSF46785">
    <property type="entry name" value="Winged helix' DNA-binding domain"/>
    <property type="match status" value="1"/>
</dbReference>
<protein>
    <submittedName>
        <fullName evidence="5">MarR family transcriptional regulator</fullName>
    </submittedName>
</protein>
<dbReference type="Gene3D" id="1.10.10.10">
    <property type="entry name" value="Winged helix-like DNA-binding domain superfamily/Winged helix DNA-binding domain"/>
    <property type="match status" value="1"/>
</dbReference>
<dbReference type="InterPro" id="IPR000835">
    <property type="entry name" value="HTH_MarR-typ"/>
</dbReference>
<dbReference type="InterPro" id="IPR011991">
    <property type="entry name" value="ArsR-like_HTH"/>
</dbReference>
<dbReference type="CDD" id="cd00090">
    <property type="entry name" value="HTH_ARSR"/>
    <property type="match status" value="1"/>
</dbReference>
<keyword evidence="1" id="KW-0805">Transcription regulation</keyword>
<accession>A0A2X0YQK6</accession>
<sequence length="148" mass="17317">MTLKKMKNNQVAEQINQTIEDIWIMLEKMERAYTNFALNNQQYVLLTLVMRHPSCSPSELADKMAITKSAVSQQLTKLEQDGYIMKRQHEEDKRAFSVELGEKGLLYKQEVEAFNQQITEKYHAHLTTEELAEMLATLEKMKKILCEF</sequence>
<evidence type="ECO:0000256" key="1">
    <source>
        <dbReference type="ARBA" id="ARBA00023015"/>
    </source>
</evidence>
<evidence type="ECO:0000313" key="5">
    <source>
        <dbReference type="EMBL" id="SPT97627.1"/>
    </source>
</evidence>
<evidence type="ECO:0000259" key="4">
    <source>
        <dbReference type="PROSITE" id="PS50995"/>
    </source>
</evidence>
<keyword evidence="2" id="KW-0238">DNA-binding</keyword>
<dbReference type="PANTHER" id="PTHR42756">
    <property type="entry name" value="TRANSCRIPTIONAL REGULATOR, MARR"/>
    <property type="match status" value="1"/>
</dbReference>
<dbReference type="PROSITE" id="PS50995">
    <property type="entry name" value="HTH_MARR_2"/>
    <property type="match status" value="1"/>
</dbReference>
<dbReference type="Pfam" id="PF01047">
    <property type="entry name" value="MarR"/>
    <property type="match status" value="1"/>
</dbReference>
<evidence type="ECO:0000256" key="2">
    <source>
        <dbReference type="ARBA" id="ARBA00023125"/>
    </source>
</evidence>
<proteinExistence type="predicted"/>
<keyword evidence="3" id="KW-0804">Transcription</keyword>
<dbReference type="AlphaFoldDB" id="A0A2X0YQK6"/>
<dbReference type="InterPro" id="IPR036388">
    <property type="entry name" value="WH-like_DNA-bd_sf"/>
</dbReference>
<dbReference type="GO" id="GO:0003677">
    <property type="term" value="F:DNA binding"/>
    <property type="evidence" value="ECO:0007669"/>
    <property type="project" value="UniProtKB-KW"/>
</dbReference>
<feature type="domain" description="HTH marR-type" evidence="4">
    <location>
        <begin position="8"/>
        <end position="143"/>
    </location>
</feature>
<reference evidence="5 6" key="1">
    <citation type="submission" date="2018-06" db="EMBL/GenBank/DDBJ databases">
        <authorList>
            <consortium name="Pathogen Informatics"/>
            <person name="Doyle S."/>
        </authorList>
    </citation>
    <scope>NUCLEOTIDE SEQUENCE [LARGE SCALE GENOMIC DNA]</scope>
    <source>
        <strain evidence="5 6">NCTC7582</strain>
    </source>
</reference>
<dbReference type="EMBL" id="UAQE01000001">
    <property type="protein sequence ID" value="SPT97627.1"/>
    <property type="molecule type" value="Genomic_DNA"/>
</dbReference>
<gene>
    <name evidence="5" type="primary">yusO_5</name>
    <name evidence="5" type="ORF">NCTC7582_01194</name>
</gene>
<dbReference type="PANTHER" id="PTHR42756:SF1">
    <property type="entry name" value="TRANSCRIPTIONAL REPRESSOR OF EMRAB OPERON"/>
    <property type="match status" value="1"/>
</dbReference>
<name>A0A2X0YQK6_9BACI</name>